<comment type="caution">
    <text evidence="3">The sequence shown here is derived from an EMBL/GenBank/DDBJ whole genome shotgun (WGS) entry which is preliminary data.</text>
</comment>
<proteinExistence type="predicted"/>
<dbReference type="EMBL" id="MLQL01000060">
    <property type="protein sequence ID" value="OQE12866.1"/>
    <property type="molecule type" value="Genomic_DNA"/>
</dbReference>
<keyword evidence="4" id="KW-1185">Reference proteome</keyword>
<dbReference type="AlphaFoldDB" id="A0A1V6SFZ3"/>
<protein>
    <submittedName>
        <fullName evidence="3">Uncharacterized protein</fullName>
    </submittedName>
</protein>
<accession>A0A1V6SFZ3</accession>
<keyword evidence="2" id="KW-0732">Signal</keyword>
<evidence type="ECO:0000313" key="3">
    <source>
        <dbReference type="EMBL" id="OQE12866.1"/>
    </source>
</evidence>
<feature type="signal peptide" evidence="2">
    <location>
        <begin position="1"/>
        <end position="24"/>
    </location>
</feature>
<dbReference type="OrthoDB" id="4318630at2759"/>
<organism evidence="3 4">
    <name type="scientific">Penicillium flavigenum</name>
    <dbReference type="NCBI Taxonomy" id="254877"/>
    <lineage>
        <taxon>Eukaryota</taxon>
        <taxon>Fungi</taxon>
        <taxon>Dikarya</taxon>
        <taxon>Ascomycota</taxon>
        <taxon>Pezizomycotina</taxon>
        <taxon>Eurotiomycetes</taxon>
        <taxon>Eurotiomycetidae</taxon>
        <taxon>Eurotiales</taxon>
        <taxon>Aspergillaceae</taxon>
        <taxon>Penicillium</taxon>
    </lineage>
</organism>
<evidence type="ECO:0000313" key="4">
    <source>
        <dbReference type="Proteomes" id="UP000191342"/>
    </source>
</evidence>
<name>A0A1V6SFZ3_9EURO</name>
<dbReference type="Proteomes" id="UP000191342">
    <property type="component" value="Unassembled WGS sequence"/>
</dbReference>
<feature type="region of interest" description="Disordered" evidence="1">
    <location>
        <begin position="29"/>
        <end position="55"/>
    </location>
</feature>
<evidence type="ECO:0000256" key="2">
    <source>
        <dbReference type="SAM" id="SignalP"/>
    </source>
</evidence>
<feature type="chain" id="PRO_5012031462" evidence="2">
    <location>
        <begin position="25"/>
        <end position="355"/>
    </location>
</feature>
<gene>
    <name evidence="3" type="ORF">PENFLA_c060G07302</name>
</gene>
<reference evidence="4" key="1">
    <citation type="journal article" date="2017" name="Nat. Microbiol.">
        <title>Global analysis of biosynthetic gene clusters reveals vast potential of secondary metabolite production in Penicillium species.</title>
        <authorList>
            <person name="Nielsen J.C."/>
            <person name="Grijseels S."/>
            <person name="Prigent S."/>
            <person name="Ji B."/>
            <person name="Dainat J."/>
            <person name="Nielsen K.F."/>
            <person name="Frisvad J.C."/>
            <person name="Workman M."/>
            <person name="Nielsen J."/>
        </authorList>
    </citation>
    <scope>NUCLEOTIDE SEQUENCE [LARGE SCALE GENOMIC DNA]</scope>
    <source>
        <strain evidence="4">IBT 14082</strain>
    </source>
</reference>
<evidence type="ECO:0000256" key="1">
    <source>
        <dbReference type="SAM" id="MobiDB-lite"/>
    </source>
</evidence>
<feature type="compositionally biased region" description="Low complexity" evidence="1">
    <location>
        <begin position="38"/>
        <end position="52"/>
    </location>
</feature>
<sequence>MHFWISFLLYLLFHFSTCISGIQAKRGGGGGDSDDSYSSDNSGGGSSSSTDSCATPKHPTIWKWDLIPSNADNYTSGGISGKDTSYDGSFFKGEASLHYTITEGEMCYRHMRDTEYTIQMLGYLWIGPQAPYPVGPTNPIIIGFKAWESRRPLDEIADSYSYIQWDKNRIACPGYPDLFRITTTHGWVNWDARVNEASDVMNMTISEAPALAQGDQDQDQGRVRFNATMPDKLDHDPQWLLRFPEGSCSNYLSYSSNTPPERLAMNGSFTNTTFDLTLSGSGNAEARTTSGKRELTAEFRVTFSGVFDGDNSTEKLSLRQPGQPLVAWVPNSGLRVVSVGWMTSLICLGALMVFI</sequence>